<organism evidence="3 4">
    <name type="scientific">Dissostichus mawsoni</name>
    <name type="common">Antarctic cod</name>
    <dbReference type="NCBI Taxonomy" id="36200"/>
    <lineage>
        <taxon>Eukaryota</taxon>
        <taxon>Metazoa</taxon>
        <taxon>Chordata</taxon>
        <taxon>Craniata</taxon>
        <taxon>Vertebrata</taxon>
        <taxon>Euteleostomi</taxon>
        <taxon>Actinopterygii</taxon>
        <taxon>Neopterygii</taxon>
        <taxon>Teleostei</taxon>
        <taxon>Neoteleostei</taxon>
        <taxon>Acanthomorphata</taxon>
        <taxon>Eupercaria</taxon>
        <taxon>Perciformes</taxon>
        <taxon>Notothenioidei</taxon>
        <taxon>Nototheniidae</taxon>
        <taxon>Dissostichus</taxon>
    </lineage>
</organism>
<keyword evidence="4" id="KW-1185">Reference proteome</keyword>
<comment type="caution">
    <text evidence="3">The sequence shown here is derived from an EMBL/GenBank/DDBJ whole genome shotgun (WGS) entry which is preliminary data.</text>
</comment>
<evidence type="ECO:0000256" key="1">
    <source>
        <dbReference type="SAM" id="MobiDB-lite"/>
    </source>
</evidence>
<dbReference type="PANTHER" id="PTHR12829">
    <property type="entry name" value="N6-ADENOSINE-METHYLTRANSFERASE"/>
    <property type="match status" value="1"/>
</dbReference>
<feature type="compositionally biased region" description="Polar residues" evidence="1">
    <location>
        <begin position="298"/>
        <end position="314"/>
    </location>
</feature>
<sequence>MRISIFLTPWFLAVAERALSISSANKATDLTMSVVLVCRPGGNQVLGGFCPILGYLNGTSTTDTVKEPLPSQECSLAALCEMAKELPLVDDEQQEECAQPLVAADGSTSHVDLFSRVTENRADWATVVTLMGEEYIQLFALIPAKTVAYTLTGLPKLFSGHLGHKQAQPPAVTTSGEFVFPLDSHHKKPYEVLGWDDFVPLQITKQALQRHQRFCGGSAFDYQRHQLSTPRSPHSQVLKPYLGAEAKCLELFARSLQPGWTSWGNEVLKFQHTSYFTLTPTDDGAGVLEDEAAEDCTDNPTVTQRLSSSAESVD</sequence>
<evidence type="ECO:0000256" key="2">
    <source>
        <dbReference type="SAM" id="SignalP"/>
    </source>
</evidence>
<accession>A0A7J5XIF9</accession>
<evidence type="ECO:0000313" key="3">
    <source>
        <dbReference type="EMBL" id="KAF3836359.1"/>
    </source>
</evidence>
<reference evidence="3 4" key="1">
    <citation type="submission" date="2020-03" db="EMBL/GenBank/DDBJ databases">
        <title>Dissostichus mawsoni Genome sequencing and assembly.</title>
        <authorList>
            <person name="Park H."/>
        </authorList>
    </citation>
    <scope>NUCLEOTIDE SEQUENCE [LARGE SCALE GENOMIC DNA]</scope>
    <source>
        <strain evidence="3">DM0001</strain>
        <tissue evidence="3">Muscle</tissue>
    </source>
</reference>
<protein>
    <submittedName>
        <fullName evidence="3">Uncharacterized protein</fullName>
    </submittedName>
</protein>
<gene>
    <name evidence="3" type="ORF">F7725_028917</name>
</gene>
<name>A0A7J5XIF9_DISMA</name>
<dbReference type="Proteomes" id="UP000518266">
    <property type="component" value="Unassembled WGS sequence"/>
</dbReference>
<dbReference type="PANTHER" id="PTHR12829:SF4">
    <property type="entry name" value="N(6)-ADENINE-SPECIFIC METHYLTRANSFERASE METTL4"/>
    <property type="match status" value="1"/>
</dbReference>
<feature type="chain" id="PRO_5029450481" evidence="2">
    <location>
        <begin position="16"/>
        <end position="314"/>
    </location>
</feature>
<dbReference type="GO" id="GO:0008168">
    <property type="term" value="F:methyltransferase activity"/>
    <property type="evidence" value="ECO:0007669"/>
    <property type="project" value="TreeGrafter"/>
</dbReference>
<feature type="signal peptide" evidence="2">
    <location>
        <begin position="1"/>
        <end position="15"/>
    </location>
</feature>
<dbReference type="GO" id="GO:0005634">
    <property type="term" value="C:nucleus"/>
    <property type="evidence" value="ECO:0007669"/>
    <property type="project" value="TreeGrafter"/>
</dbReference>
<dbReference type="OrthoDB" id="61116at2759"/>
<dbReference type="EMBL" id="JAAKFY010000024">
    <property type="protein sequence ID" value="KAF3836359.1"/>
    <property type="molecule type" value="Genomic_DNA"/>
</dbReference>
<keyword evidence="2" id="KW-0732">Signal</keyword>
<proteinExistence type="predicted"/>
<dbReference type="AlphaFoldDB" id="A0A7J5XIF9"/>
<evidence type="ECO:0000313" key="4">
    <source>
        <dbReference type="Proteomes" id="UP000518266"/>
    </source>
</evidence>
<feature type="region of interest" description="Disordered" evidence="1">
    <location>
        <begin position="292"/>
        <end position="314"/>
    </location>
</feature>